<dbReference type="Proteomes" id="UP001367508">
    <property type="component" value="Unassembled WGS sequence"/>
</dbReference>
<dbReference type="PANTHER" id="PTHR47346">
    <property type="entry name" value="HYDROLASES, ACTING ON ESTER BOND"/>
    <property type="match status" value="1"/>
</dbReference>
<keyword evidence="2" id="KW-1185">Reference proteome</keyword>
<name>A0AAN9R4S8_CANGL</name>
<dbReference type="EMBL" id="JAYMYQ010000001">
    <property type="protein sequence ID" value="KAK7362330.1"/>
    <property type="molecule type" value="Genomic_DNA"/>
</dbReference>
<proteinExistence type="predicted"/>
<comment type="caution">
    <text evidence="1">The sequence shown here is derived from an EMBL/GenBank/DDBJ whole genome shotgun (WGS) entry which is preliminary data.</text>
</comment>
<evidence type="ECO:0000313" key="1">
    <source>
        <dbReference type="EMBL" id="KAK7362330.1"/>
    </source>
</evidence>
<protein>
    <submittedName>
        <fullName evidence="1">Uncharacterized protein</fullName>
    </submittedName>
</protein>
<gene>
    <name evidence="1" type="ORF">VNO77_04440</name>
</gene>
<evidence type="ECO:0000313" key="2">
    <source>
        <dbReference type="Proteomes" id="UP001367508"/>
    </source>
</evidence>
<organism evidence="1 2">
    <name type="scientific">Canavalia gladiata</name>
    <name type="common">Sword bean</name>
    <name type="synonym">Dolichos gladiatus</name>
    <dbReference type="NCBI Taxonomy" id="3824"/>
    <lineage>
        <taxon>Eukaryota</taxon>
        <taxon>Viridiplantae</taxon>
        <taxon>Streptophyta</taxon>
        <taxon>Embryophyta</taxon>
        <taxon>Tracheophyta</taxon>
        <taxon>Spermatophyta</taxon>
        <taxon>Magnoliopsida</taxon>
        <taxon>eudicotyledons</taxon>
        <taxon>Gunneridae</taxon>
        <taxon>Pentapetalae</taxon>
        <taxon>rosids</taxon>
        <taxon>fabids</taxon>
        <taxon>Fabales</taxon>
        <taxon>Fabaceae</taxon>
        <taxon>Papilionoideae</taxon>
        <taxon>50 kb inversion clade</taxon>
        <taxon>NPAAA clade</taxon>
        <taxon>indigoferoid/millettioid clade</taxon>
        <taxon>Phaseoleae</taxon>
        <taxon>Canavalia</taxon>
    </lineage>
</organism>
<sequence length="475" mass="53296">MRNFKPKRNSHLKGVNMTTGSSCYLSQASFCSSLRSSYQEKFIIEGKKNSTSLVSTRHQSVELPLSKDELYLNYFQDPLYAYTMRFCTQQWLATTAANSDNFFEFQSEHFIRPNSRTRIRYLAVPALTLCLSFIRSFTCDCTPTSGYWDIILCKHKDLIRAYICGFPPSHNKERFLSKKRRCARKRTCPGERSSVVGEDLIGVSSRRQPRTLMWNRLPFKPLKSRLEHSGLGSPRPGVPAVGWSLVRKLVASRNILGLTRILSLKWSCMEVGPSTPAAGARRSNQRTQVRGFVAIVVLRLRESIVETVPTLSSLHQSPLVVLQPSLGHYFAHINSEWKEEYKALFEVIKWSDIVIEWELNTVPETTESKLGVIRRLDIQALAVAGYSGCSEWQHADGYITTSPMATVAITESTAAFQVEVPAVISGILTSNYNGGGCKAFKAKPLVESNFHCGLTSSGLTRHGVVDLWCNDYGEG</sequence>
<reference evidence="1 2" key="1">
    <citation type="submission" date="2024-01" db="EMBL/GenBank/DDBJ databases">
        <title>The genomes of 5 underutilized Papilionoideae crops provide insights into root nodulation and disease resistanc.</title>
        <authorList>
            <person name="Jiang F."/>
        </authorList>
    </citation>
    <scope>NUCLEOTIDE SEQUENCE [LARGE SCALE GENOMIC DNA]</scope>
    <source>
        <strain evidence="1">LVBAO_FW01</strain>
        <tissue evidence="1">Leaves</tissue>
    </source>
</reference>
<dbReference type="PANTHER" id="PTHR47346:SF1">
    <property type="entry name" value="GPI INOSITOL-DEACYLASE"/>
    <property type="match status" value="1"/>
</dbReference>
<dbReference type="AlphaFoldDB" id="A0AAN9R4S8"/>
<accession>A0AAN9R4S8</accession>